<protein>
    <recommendedName>
        <fullName evidence="3">Lipoprotein</fullName>
    </recommendedName>
</protein>
<dbReference type="RefSeq" id="WP_188469356.1">
    <property type="nucleotide sequence ID" value="NZ_BMFZ01000001.1"/>
</dbReference>
<name>A0ABQ1FWZ4_9GAMM</name>
<keyword evidence="2" id="KW-1185">Reference proteome</keyword>
<proteinExistence type="predicted"/>
<organism evidence="1 2">
    <name type="scientific">Hafnia psychrotolerans</name>
    <dbReference type="NCBI Taxonomy" id="1477018"/>
    <lineage>
        <taxon>Bacteria</taxon>
        <taxon>Pseudomonadati</taxon>
        <taxon>Pseudomonadota</taxon>
        <taxon>Gammaproteobacteria</taxon>
        <taxon>Enterobacterales</taxon>
        <taxon>Hafniaceae</taxon>
        <taxon>Hafnia</taxon>
    </lineage>
</organism>
<comment type="caution">
    <text evidence="1">The sequence shown here is derived from an EMBL/GenBank/DDBJ whole genome shotgun (WGS) entry which is preliminary data.</text>
</comment>
<evidence type="ECO:0008006" key="3">
    <source>
        <dbReference type="Google" id="ProtNLM"/>
    </source>
</evidence>
<dbReference type="Proteomes" id="UP000627464">
    <property type="component" value="Unassembled WGS sequence"/>
</dbReference>
<dbReference type="EMBL" id="BMFZ01000001">
    <property type="protein sequence ID" value="GGA30271.1"/>
    <property type="molecule type" value="Genomic_DNA"/>
</dbReference>
<evidence type="ECO:0000313" key="1">
    <source>
        <dbReference type="EMBL" id="GGA30271.1"/>
    </source>
</evidence>
<accession>A0ABQ1FWZ4</accession>
<gene>
    <name evidence="1" type="ORF">GCM10011328_01010</name>
</gene>
<dbReference type="PROSITE" id="PS51257">
    <property type="entry name" value="PROKAR_LIPOPROTEIN"/>
    <property type="match status" value="1"/>
</dbReference>
<sequence>MKYISVLVVAAGISLLSGCSSIDKPVGSATYRPLNASGIKGEASYTLSIIAPLERSRREDTFKKIYDFCGGKYDILGESNDGREVHLTFLCTKNLVPSGAIYINRSNGTTW</sequence>
<reference evidence="2" key="1">
    <citation type="journal article" date="2019" name="Int. J. Syst. Evol. Microbiol.">
        <title>The Global Catalogue of Microorganisms (GCM) 10K type strain sequencing project: providing services to taxonomists for standard genome sequencing and annotation.</title>
        <authorList>
            <consortium name="The Broad Institute Genomics Platform"/>
            <consortium name="The Broad Institute Genome Sequencing Center for Infectious Disease"/>
            <person name="Wu L."/>
            <person name="Ma J."/>
        </authorList>
    </citation>
    <scope>NUCLEOTIDE SEQUENCE [LARGE SCALE GENOMIC DNA]</scope>
    <source>
        <strain evidence="2">CGMCC 1.12806</strain>
    </source>
</reference>
<evidence type="ECO:0000313" key="2">
    <source>
        <dbReference type="Proteomes" id="UP000627464"/>
    </source>
</evidence>